<dbReference type="Pfam" id="PF09350">
    <property type="entry name" value="DJC28_CD"/>
    <property type="match status" value="1"/>
</dbReference>
<dbReference type="EMBL" id="JBIACK010000011">
    <property type="protein sequence ID" value="MFE8702786.1"/>
    <property type="molecule type" value="Genomic_DNA"/>
</dbReference>
<reference evidence="2 3" key="1">
    <citation type="submission" date="2024-08" db="EMBL/GenBank/DDBJ databases">
        <title>Two novel Cytobacillus novel species.</title>
        <authorList>
            <person name="Liu G."/>
        </authorList>
    </citation>
    <scope>NUCLEOTIDE SEQUENCE [LARGE SCALE GENOMIC DNA]</scope>
    <source>
        <strain evidence="2 3">FJAT-54145</strain>
    </source>
</reference>
<protein>
    <submittedName>
        <fullName evidence="2">DnaJ family domain-containing protein</fullName>
    </submittedName>
</protein>
<evidence type="ECO:0000313" key="2">
    <source>
        <dbReference type="EMBL" id="MFE8702786.1"/>
    </source>
</evidence>
<name>A0ABW6KEV6_9BACI</name>
<dbReference type="InterPro" id="IPR018961">
    <property type="entry name" value="DnaJ_homolog_subfam-C_membr-28"/>
</dbReference>
<evidence type="ECO:0000259" key="1">
    <source>
        <dbReference type="Pfam" id="PF09350"/>
    </source>
</evidence>
<sequence length="125" mass="14618">MENNKDKHVNWMDQVSKDYNLDEEIKRNPGFGKPLPNTLFSGDTYSNFTRMAKNAGYLPSWVSLQKEIRDLISKVIDKDKTEEKTQNQIIEINEKIKKYNGVCPPNMQRGFITAENIESQYKAWE</sequence>
<keyword evidence="3" id="KW-1185">Reference proteome</keyword>
<feature type="domain" description="DnaJ homologue subfamily C member 28 conserved" evidence="1">
    <location>
        <begin position="25"/>
        <end position="74"/>
    </location>
</feature>
<accession>A0ABW6KEV6</accession>
<proteinExistence type="predicted"/>
<dbReference type="RefSeq" id="WP_389362753.1">
    <property type="nucleotide sequence ID" value="NZ_JBIACK010000011.1"/>
</dbReference>
<organism evidence="2 3">
    <name type="scientific">Cytobacillus spartinae</name>
    <dbReference type="NCBI Taxonomy" id="3299023"/>
    <lineage>
        <taxon>Bacteria</taxon>
        <taxon>Bacillati</taxon>
        <taxon>Bacillota</taxon>
        <taxon>Bacilli</taxon>
        <taxon>Bacillales</taxon>
        <taxon>Bacillaceae</taxon>
        <taxon>Cytobacillus</taxon>
    </lineage>
</organism>
<evidence type="ECO:0000313" key="3">
    <source>
        <dbReference type="Proteomes" id="UP001601059"/>
    </source>
</evidence>
<comment type="caution">
    <text evidence="2">The sequence shown here is derived from an EMBL/GenBank/DDBJ whole genome shotgun (WGS) entry which is preliminary data.</text>
</comment>
<dbReference type="Proteomes" id="UP001601059">
    <property type="component" value="Unassembled WGS sequence"/>
</dbReference>
<gene>
    <name evidence="2" type="ORF">ACFYKX_19465</name>
</gene>